<gene>
    <name evidence="9" type="primary">lnt</name>
    <name evidence="11" type="ORF">SAMN02745723_102233</name>
</gene>
<feature type="transmembrane region" description="Helical" evidence="9">
    <location>
        <begin position="485"/>
        <end position="505"/>
    </location>
</feature>
<comment type="caution">
    <text evidence="11">The sequence shown here is derived from an EMBL/GenBank/DDBJ whole genome shotgun (WGS) entry which is preliminary data.</text>
</comment>
<feature type="transmembrane region" description="Helical" evidence="9">
    <location>
        <begin position="12"/>
        <end position="28"/>
    </location>
</feature>
<sequence length="511" mass="57072">MALAHTFNRQWIRLLLALILGACGTLSLSPFNLWPLALVSLCGLLALTLNRLPKQAMKIGFCWGLGLFGSGVHWVYVSIAEFGELPLPISVGLVVLLAAYLSLYPMLFSWLLSKFWPETTFWRLALAAPALWQITEFLRGWVFTGFPWIQFGYSQIDGPLKGIAPILGVDAITMLMMAISGLLVLAACQRKIIPAIIAVLCVLLAWPLKQIQWFTNQPDRAVDIALVQGNIAQSLKWNPNQLLPTLEAYVNESKPYLGKARIIIWPEAAIPDIETRQASFLTMLDRNFRENNSTLITGIIDYRATPQRADYYNTLIVLGNEQPYQYTGTNRYNKHHLVIFGEYVPFESILRPLAALFDLPMSSISEGGYLQPPVDAAGYNITSVICYEVIIGQQVRDNFTPNTDFLLTISNDAWFGDSIGPWQHLQMAQMRALELGRPMLRGTNTGVTAAIDANGDIIASLAQFERQVLEVKVAPSTGLTPYARWGSMPLWLLTLLLAASAYFFARRTNKR</sequence>
<dbReference type="HAMAP" id="MF_01148">
    <property type="entry name" value="Lnt"/>
    <property type="match status" value="1"/>
</dbReference>
<feature type="transmembrane region" description="Helical" evidence="9">
    <location>
        <begin position="192"/>
        <end position="208"/>
    </location>
</feature>
<dbReference type="Proteomes" id="UP000226420">
    <property type="component" value="Unassembled WGS sequence"/>
</dbReference>
<dbReference type="Pfam" id="PF20154">
    <property type="entry name" value="LNT_N"/>
    <property type="match status" value="1"/>
</dbReference>
<keyword evidence="8 9" id="KW-0012">Acyltransferase</keyword>
<dbReference type="GO" id="GO:0042158">
    <property type="term" value="P:lipoprotein biosynthetic process"/>
    <property type="evidence" value="ECO:0007669"/>
    <property type="project" value="UniProtKB-UniRule"/>
</dbReference>
<evidence type="ECO:0000256" key="5">
    <source>
        <dbReference type="ARBA" id="ARBA00022692"/>
    </source>
</evidence>
<evidence type="ECO:0000313" key="11">
    <source>
        <dbReference type="EMBL" id="SFC38610.1"/>
    </source>
</evidence>
<keyword evidence="5 9" id="KW-0812">Transmembrane</keyword>
<organism evidence="11 12">
    <name type="scientific">Pragia fontium DSM 5563 = ATCC 49100</name>
    <dbReference type="NCBI Taxonomy" id="1122977"/>
    <lineage>
        <taxon>Bacteria</taxon>
        <taxon>Pseudomonadati</taxon>
        <taxon>Pseudomonadota</taxon>
        <taxon>Gammaproteobacteria</taxon>
        <taxon>Enterobacterales</taxon>
        <taxon>Budviciaceae</taxon>
        <taxon>Pragia</taxon>
    </lineage>
</organism>
<dbReference type="InterPro" id="IPR036526">
    <property type="entry name" value="C-N_Hydrolase_sf"/>
</dbReference>
<dbReference type="PANTHER" id="PTHR38686">
    <property type="entry name" value="APOLIPOPROTEIN N-ACYLTRANSFERASE"/>
    <property type="match status" value="1"/>
</dbReference>
<dbReference type="InterPro" id="IPR004563">
    <property type="entry name" value="Apolipo_AcylTrfase"/>
</dbReference>
<name>A0AAJ4W8Z2_9GAMM</name>
<keyword evidence="7 9" id="KW-0472">Membrane</keyword>
<dbReference type="InterPro" id="IPR045378">
    <property type="entry name" value="LNT_N"/>
</dbReference>
<dbReference type="NCBIfam" id="TIGR00546">
    <property type="entry name" value="lnt"/>
    <property type="match status" value="1"/>
</dbReference>
<feature type="transmembrane region" description="Helical" evidence="9">
    <location>
        <begin position="59"/>
        <end position="77"/>
    </location>
</feature>
<keyword evidence="3 9" id="KW-1003">Cell membrane</keyword>
<dbReference type="Gene3D" id="3.60.110.10">
    <property type="entry name" value="Carbon-nitrogen hydrolase"/>
    <property type="match status" value="1"/>
</dbReference>
<feature type="transmembrane region" description="Helical" evidence="9">
    <location>
        <begin position="163"/>
        <end position="185"/>
    </location>
</feature>
<comment type="catalytic activity">
    <reaction evidence="9">
        <text>N-terminal S-1,2-diacyl-sn-glyceryl-L-cysteinyl-[lipoprotein] + a glycerophospholipid = N-acyl-S-1,2-diacyl-sn-glyceryl-L-cysteinyl-[lipoprotein] + a 2-acyl-sn-glycero-3-phospholipid + H(+)</text>
        <dbReference type="Rhea" id="RHEA:48228"/>
        <dbReference type="Rhea" id="RHEA-COMP:14681"/>
        <dbReference type="Rhea" id="RHEA-COMP:14684"/>
        <dbReference type="ChEBI" id="CHEBI:15378"/>
        <dbReference type="ChEBI" id="CHEBI:136912"/>
        <dbReference type="ChEBI" id="CHEBI:140656"/>
        <dbReference type="ChEBI" id="CHEBI:140657"/>
        <dbReference type="ChEBI" id="CHEBI:140660"/>
        <dbReference type="EC" id="2.3.1.269"/>
    </reaction>
</comment>
<evidence type="ECO:0000256" key="8">
    <source>
        <dbReference type="ARBA" id="ARBA00023315"/>
    </source>
</evidence>
<evidence type="ECO:0000313" key="12">
    <source>
        <dbReference type="Proteomes" id="UP000226420"/>
    </source>
</evidence>
<feature type="domain" description="CN hydrolase" evidence="10">
    <location>
        <begin position="227"/>
        <end position="475"/>
    </location>
</feature>
<feature type="transmembrane region" description="Helical" evidence="9">
    <location>
        <begin position="34"/>
        <end position="52"/>
    </location>
</feature>
<comment type="pathway">
    <text evidence="9">Protein modification; lipoprotein biosynthesis (N-acyl transfer).</text>
</comment>
<dbReference type="GO" id="GO:0016410">
    <property type="term" value="F:N-acyltransferase activity"/>
    <property type="evidence" value="ECO:0007669"/>
    <property type="project" value="UniProtKB-UniRule"/>
</dbReference>
<evidence type="ECO:0000256" key="6">
    <source>
        <dbReference type="ARBA" id="ARBA00022989"/>
    </source>
</evidence>
<reference evidence="11 12" key="1">
    <citation type="submission" date="2016-10" db="EMBL/GenBank/DDBJ databases">
        <authorList>
            <person name="Varghese N."/>
            <person name="Submissions S."/>
        </authorList>
    </citation>
    <scope>NUCLEOTIDE SEQUENCE [LARGE SCALE GENOMIC DNA]</scope>
    <source>
        <strain evidence="11 12">DSM 5563</strain>
    </source>
</reference>
<evidence type="ECO:0000256" key="7">
    <source>
        <dbReference type="ARBA" id="ARBA00023136"/>
    </source>
</evidence>
<dbReference type="EC" id="2.3.1.269" evidence="9"/>
<accession>A0AAJ4W8Z2</accession>
<dbReference type="SUPFAM" id="SSF56317">
    <property type="entry name" value="Carbon-nitrogen hydrolase"/>
    <property type="match status" value="1"/>
</dbReference>
<comment type="function">
    <text evidence="9">Catalyzes the phospholipid dependent N-acylation of the N-terminal cysteine of apolipoprotein, the last step in lipoprotein maturation.</text>
</comment>
<evidence type="ECO:0000256" key="1">
    <source>
        <dbReference type="ARBA" id="ARBA00004651"/>
    </source>
</evidence>
<dbReference type="Pfam" id="PF00795">
    <property type="entry name" value="CN_hydrolase"/>
    <property type="match status" value="1"/>
</dbReference>
<evidence type="ECO:0000256" key="4">
    <source>
        <dbReference type="ARBA" id="ARBA00022679"/>
    </source>
</evidence>
<protein>
    <recommendedName>
        <fullName evidence="9">Apolipoprotein N-acyltransferase</fullName>
        <shortName evidence="9">ALP N-acyltransferase</shortName>
        <ecNumber evidence="9">2.3.1.269</ecNumber>
    </recommendedName>
</protein>
<evidence type="ECO:0000259" key="10">
    <source>
        <dbReference type="PROSITE" id="PS50263"/>
    </source>
</evidence>
<dbReference type="CDD" id="cd07571">
    <property type="entry name" value="ALP_N-acyl_transferase"/>
    <property type="match status" value="1"/>
</dbReference>
<dbReference type="PROSITE" id="PS50263">
    <property type="entry name" value="CN_HYDROLASE"/>
    <property type="match status" value="1"/>
</dbReference>
<dbReference type="RefSeq" id="WP_074820940.1">
    <property type="nucleotide sequence ID" value="NZ_FOLW01000002.1"/>
</dbReference>
<evidence type="ECO:0000256" key="3">
    <source>
        <dbReference type="ARBA" id="ARBA00022475"/>
    </source>
</evidence>
<evidence type="ECO:0000256" key="2">
    <source>
        <dbReference type="ARBA" id="ARBA00010065"/>
    </source>
</evidence>
<keyword evidence="6 9" id="KW-1133">Transmembrane helix</keyword>
<feature type="transmembrane region" description="Helical" evidence="9">
    <location>
        <begin position="89"/>
        <end position="112"/>
    </location>
</feature>
<dbReference type="InterPro" id="IPR003010">
    <property type="entry name" value="C-N_Hydrolase"/>
</dbReference>
<comment type="similarity">
    <text evidence="2 9">Belongs to the CN hydrolase family. Apolipoprotein N-acyltransferase subfamily.</text>
</comment>
<dbReference type="GO" id="GO:0005886">
    <property type="term" value="C:plasma membrane"/>
    <property type="evidence" value="ECO:0007669"/>
    <property type="project" value="UniProtKB-SubCell"/>
</dbReference>
<keyword evidence="4 9" id="KW-0808">Transferase</keyword>
<dbReference type="EMBL" id="FOLW01000002">
    <property type="protein sequence ID" value="SFC38610.1"/>
    <property type="molecule type" value="Genomic_DNA"/>
</dbReference>
<dbReference type="AlphaFoldDB" id="A0AAJ4W8Z2"/>
<comment type="subcellular location">
    <subcellularLocation>
        <location evidence="1 9">Cell membrane</location>
        <topology evidence="1 9">Multi-pass membrane protein</topology>
    </subcellularLocation>
</comment>
<dbReference type="PANTHER" id="PTHR38686:SF1">
    <property type="entry name" value="APOLIPOPROTEIN N-ACYLTRANSFERASE"/>
    <property type="match status" value="1"/>
</dbReference>
<proteinExistence type="inferred from homology"/>
<evidence type="ECO:0000256" key="9">
    <source>
        <dbReference type="HAMAP-Rule" id="MF_01148"/>
    </source>
</evidence>
<feature type="transmembrane region" description="Helical" evidence="9">
    <location>
        <begin position="124"/>
        <end position="143"/>
    </location>
</feature>